<dbReference type="Pfam" id="PF03227">
    <property type="entry name" value="GILT"/>
    <property type="match status" value="2"/>
</dbReference>
<feature type="signal peptide" evidence="8">
    <location>
        <begin position="1"/>
        <end position="17"/>
    </location>
</feature>
<dbReference type="Proteomes" id="UP000243579">
    <property type="component" value="Unassembled WGS sequence"/>
</dbReference>
<keyword evidence="11" id="KW-1185">Reference proteome</keyword>
<dbReference type="STRING" id="1202772.A0A1V9Z7U4"/>
<dbReference type="InterPro" id="IPR035983">
    <property type="entry name" value="Hect_E3_ubiquitin_ligase"/>
</dbReference>
<feature type="active site" description="Glycyl thioester intermediate" evidence="5">
    <location>
        <position position="1625"/>
    </location>
</feature>
<dbReference type="Pfam" id="PF00632">
    <property type="entry name" value="HECT"/>
    <property type="match status" value="1"/>
</dbReference>
<dbReference type="InterPro" id="IPR000569">
    <property type="entry name" value="HECT_dom"/>
</dbReference>
<feature type="compositionally biased region" description="Acidic residues" evidence="6">
    <location>
        <begin position="591"/>
        <end position="615"/>
    </location>
</feature>
<dbReference type="GO" id="GO:0016671">
    <property type="term" value="F:oxidoreductase activity, acting on a sulfur group of donors, disulfide as acceptor"/>
    <property type="evidence" value="ECO:0007669"/>
    <property type="project" value="InterPro"/>
</dbReference>
<evidence type="ECO:0000256" key="3">
    <source>
        <dbReference type="ARBA" id="ARBA00022786"/>
    </source>
</evidence>
<dbReference type="GO" id="GO:0061630">
    <property type="term" value="F:ubiquitin protein ligase activity"/>
    <property type="evidence" value="ECO:0007669"/>
    <property type="project" value="InterPro"/>
</dbReference>
<keyword evidence="3 5" id="KW-0833">Ubl conjugation pathway</keyword>
<dbReference type="InterPro" id="IPR004911">
    <property type="entry name" value="Interferon-induced_GILT"/>
</dbReference>
<proteinExistence type="inferred from homology"/>
<dbReference type="GO" id="GO:0000209">
    <property type="term" value="P:protein polyubiquitination"/>
    <property type="evidence" value="ECO:0007669"/>
    <property type="project" value="TreeGrafter"/>
</dbReference>
<dbReference type="PROSITE" id="PS50237">
    <property type="entry name" value="HECT"/>
    <property type="match status" value="1"/>
</dbReference>
<evidence type="ECO:0000313" key="10">
    <source>
        <dbReference type="EMBL" id="OQR93987.1"/>
    </source>
</evidence>
<accession>A0A1V9Z7U4</accession>
<evidence type="ECO:0000256" key="7">
    <source>
        <dbReference type="SAM" id="Phobius"/>
    </source>
</evidence>
<protein>
    <recommendedName>
        <fullName evidence="9">HECT domain-containing protein</fullName>
    </recommendedName>
</protein>
<dbReference type="PANTHER" id="PTHR45670:SF1">
    <property type="entry name" value="E3 UBIQUITIN-PROTEIN LIGASE HECTD1"/>
    <property type="match status" value="1"/>
</dbReference>
<dbReference type="PANTHER" id="PTHR45670">
    <property type="entry name" value="E3 UBIQUITIN-PROTEIN LIGASE TRIP12"/>
    <property type="match status" value="1"/>
</dbReference>
<comment type="caution">
    <text evidence="10">The sequence shown here is derived from an EMBL/GenBank/DDBJ whole genome shotgun (WGS) entry which is preliminary data.</text>
</comment>
<feature type="domain" description="HECT" evidence="9">
    <location>
        <begin position="1345"/>
        <end position="1658"/>
    </location>
</feature>
<dbReference type="Gene3D" id="3.30.2160.10">
    <property type="entry name" value="Hect, E3 ligase catalytic domain"/>
    <property type="match status" value="1"/>
</dbReference>
<dbReference type="Gene3D" id="3.90.1750.10">
    <property type="entry name" value="Hect, E3 ligase catalytic domains"/>
    <property type="match status" value="1"/>
</dbReference>
<dbReference type="SMART" id="SM00119">
    <property type="entry name" value="HECTc"/>
    <property type="match status" value="1"/>
</dbReference>
<evidence type="ECO:0000256" key="5">
    <source>
        <dbReference type="PROSITE-ProRule" id="PRU00104"/>
    </source>
</evidence>
<dbReference type="EMBL" id="JNBR01000384">
    <property type="protein sequence ID" value="OQR93987.1"/>
    <property type="molecule type" value="Genomic_DNA"/>
</dbReference>
<feature type="chain" id="PRO_5012099519" description="HECT domain-containing protein" evidence="8">
    <location>
        <begin position="18"/>
        <end position="1658"/>
    </location>
</feature>
<name>A0A1V9Z7U4_ACHHY</name>
<evidence type="ECO:0000313" key="11">
    <source>
        <dbReference type="Proteomes" id="UP000243579"/>
    </source>
</evidence>
<evidence type="ECO:0000256" key="8">
    <source>
        <dbReference type="SAM" id="SignalP"/>
    </source>
</evidence>
<evidence type="ECO:0000256" key="4">
    <source>
        <dbReference type="ARBA" id="ARBA00023180"/>
    </source>
</evidence>
<dbReference type="OrthoDB" id="271273at2759"/>
<evidence type="ECO:0000256" key="2">
    <source>
        <dbReference type="ARBA" id="ARBA00022679"/>
    </source>
</evidence>
<reference evidence="10 11" key="1">
    <citation type="journal article" date="2014" name="Genome Biol. Evol.">
        <title>The secreted proteins of Achlya hypogyna and Thraustotheca clavata identify the ancestral oomycete secretome and reveal gene acquisitions by horizontal gene transfer.</title>
        <authorList>
            <person name="Misner I."/>
            <person name="Blouin N."/>
            <person name="Leonard G."/>
            <person name="Richards T.A."/>
            <person name="Lane C.E."/>
        </authorList>
    </citation>
    <scope>NUCLEOTIDE SEQUENCE [LARGE SCALE GENOMIC DNA]</scope>
    <source>
        <strain evidence="10 11">ATCC 48635</strain>
    </source>
</reference>
<keyword evidence="2" id="KW-0808">Transferase</keyword>
<organism evidence="10 11">
    <name type="scientific">Achlya hypogyna</name>
    <name type="common">Oomycete</name>
    <name type="synonym">Protoachlya hypogyna</name>
    <dbReference type="NCBI Taxonomy" id="1202772"/>
    <lineage>
        <taxon>Eukaryota</taxon>
        <taxon>Sar</taxon>
        <taxon>Stramenopiles</taxon>
        <taxon>Oomycota</taxon>
        <taxon>Saprolegniomycetes</taxon>
        <taxon>Saprolegniales</taxon>
        <taxon>Achlyaceae</taxon>
        <taxon>Achlya</taxon>
    </lineage>
</organism>
<sequence length="1658" mass="178938">MHVVRLIVALWAAVVAAALDKAQRVPVTVIFRAYCPACQWYIGDPLLKLVNDPEFRAITDLSLNPAAGMVESDGAFACSGGPSECEGHRWFACILEKDKDSVETYMKHMACMEGREGSDTWQSRLEFCYPDPADISELRKCKAEASTELLRSLIVQAQAHDAGWMPYTIVNGIVLGDATKGVMLKELKTDICKKYTGPAEYLPKECYGIPGVATPIVLPTDAAKAVPAAVEAATASPLTTPPPAMTSSKVSLQVVWRAFCPGCKWYITDPLAKVLEDPEFADIVSFEPYPSGSTEGVAGAFTCAGGASECIGHRYMSCVIHLHPKVSEQAKHLACIEGSNKPRGAWNKIIATCFQGAALARMKTCFEADSERLLEKSVAYTNTVESNWLPHTTVAGQVIGTATEGVGYEQLSLSICNAYKGPATKRPRACPVPPGEEIPTAAVHEMTTAAPVATADDDDGQPVRPCKQREKGFVYEDAPDIGQRGLRQNEAKPVKLQAKIAAPSSGMSPLLVPALIVGTIVFVVFKFSKTSEKKDIGGEQSPAAAPMAINRAHLDGDPQRDFDELIGAGGDPETRLLFLYELIEALHLHQEEDDGEDGGEDGDAREDEDEDECQDEDRAPTSPLVELATLTGVLVNAYYCPTTMLLVLRAMNALFDTDPAFAMDGSLNEHVVQTVIYAAMSLHDLDTIEQALRWSRAVARDRPTWFLASGSAYHFLTTITTASHLSTKKRALELALRAANVPSSQEHAVALLAMADLVVPFLDDPEPAISDLAFQWTTDALMLVLVHDLSYVAAYAHDTSVLSAWAAHFPQWPRARQRALLGFLAYVAGAFSHSMLLTWSTLLSTHCLMTTSTPAETDMEYYDLKAAAVALLSKVAALHDSELVSRPPYTPEWSCGECTMLQPMDHVFCGVCGAPRIASHFEQQQQGWLVRKLRYELVVSAEAAPTATADGPPLAAELAPVFAAPIAHFLEVEAQELALVDGIPLYAQLLLPDDRDGWARVASLLALVQATGRHDDWVRDQIDGLAARCGLGAADGAALLRRHGLHQGNPSHALVSLVKQLRAENDTHRHKMLYDAIAAACASEPPTLFECSASGWLDWVATMPAAAFASILPSVRATIDARHFAAEFTSAPLGGQWERTPLPLRVWRPDGASVDVLAHPLLPLHHVARAALSHAGAAAKTTAFACDATLDVLDVPDVATDDVWVLAWGQAFTGADLVLAAALATTTNPVALYELHIEPAPRPPSQWACFASGTGKPMPRLTQAFGAMAREEWRLMCRAVPATMAALVQAQPESVPLSMRSDFFLGSKAVRHTREALGGRTTVILARDALLAETSWKTVPPTTVLYVAYEGEAGHGVGPTTEFYTLLSRAIAAPGLGLWRDVDAPLFPAPLLATDTAKMALLATLGHALGRAFLDGYNMSVRLAPALIKLLQGRALEWDDMRAVDASLHRSLALVAQAEDVEALGLYFNLPGNDKYPLCAGGCDRPVTAATRDEYIGLVREHVLQTSIEGSVAALRRGFASCLPVSTWRYFTVDEWQMLLHRDAPWTREDLQSGLFCRSGYTWESLPIQWLVAALVGFSAAERSAFLTFVTGSPCLPLAGWSALALTVVPAAGASDDALPSCNTCQKYLKLPRYSTDMVLAAKLRVAITDGQGHFALD</sequence>
<keyword evidence="4" id="KW-0325">Glycoprotein</keyword>
<dbReference type="Gene3D" id="3.30.2410.10">
    <property type="entry name" value="Hect, E3 ligase catalytic domain"/>
    <property type="match status" value="1"/>
</dbReference>
<keyword evidence="8" id="KW-0732">Signal</keyword>
<keyword evidence="7" id="KW-0472">Membrane</keyword>
<dbReference type="GO" id="GO:0043161">
    <property type="term" value="P:proteasome-mediated ubiquitin-dependent protein catabolic process"/>
    <property type="evidence" value="ECO:0007669"/>
    <property type="project" value="TreeGrafter"/>
</dbReference>
<feature type="transmembrane region" description="Helical" evidence="7">
    <location>
        <begin position="819"/>
        <end position="839"/>
    </location>
</feature>
<comment type="similarity">
    <text evidence="1">Belongs to the GILT family.</text>
</comment>
<keyword evidence="7" id="KW-1133">Transmembrane helix</keyword>
<gene>
    <name evidence="10" type="ORF">ACHHYP_01982</name>
</gene>
<evidence type="ECO:0000256" key="1">
    <source>
        <dbReference type="ARBA" id="ARBA00005679"/>
    </source>
</evidence>
<evidence type="ECO:0000256" key="6">
    <source>
        <dbReference type="SAM" id="MobiDB-lite"/>
    </source>
</evidence>
<dbReference type="SUPFAM" id="SSF56204">
    <property type="entry name" value="Hect, E3 ligase catalytic domain"/>
    <property type="match status" value="1"/>
</dbReference>
<dbReference type="InterPro" id="IPR045322">
    <property type="entry name" value="HECTD1/TRIP12-like"/>
</dbReference>
<evidence type="ECO:0000259" key="9">
    <source>
        <dbReference type="PROSITE" id="PS50237"/>
    </source>
</evidence>
<feature type="transmembrane region" description="Helical" evidence="7">
    <location>
        <begin position="506"/>
        <end position="525"/>
    </location>
</feature>
<feature type="region of interest" description="Disordered" evidence="6">
    <location>
        <begin position="589"/>
        <end position="622"/>
    </location>
</feature>
<keyword evidence="7" id="KW-0812">Transmembrane</keyword>